<evidence type="ECO:0008006" key="4">
    <source>
        <dbReference type="Google" id="ProtNLM"/>
    </source>
</evidence>
<gene>
    <name evidence="2" type="ORF">PHPALM_9752</name>
</gene>
<comment type="caution">
    <text evidence="2">The sequence shown here is derived from an EMBL/GenBank/DDBJ whole genome shotgun (WGS) entry which is preliminary data.</text>
</comment>
<dbReference type="OrthoDB" id="2157641at2759"/>
<evidence type="ECO:0000313" key="2">
    <source>
        <dbReference type="EMBL" id="POM73405.1"/>
    </source>
</evidence>
<evidence type="ECO:0000256" key="1">
    <source>
        <dbReference type="SAM" id="MobiDB-lite"/>
    </source>
</evidence>
<feature type="region of interest" description="Disordered" evidence="1">
    <location>
        <begin position="252"/>
        <end position="275"/>
    </location>
</feature>
<accession>A0A2P4Y6G1</accession>
<keyword evidence="3" id="KW-1185">Reference proteome</keyword>
<organism evidence="2 3">
    <name type="scientific">Phytophthora palmivora</name>
    <dbReference type="NCBI Taxonomy" id="4796"/>
    <lineage>
        <taxon>Eukaryota</taxon>
        <taxon>Sar</taxon>
        <taxon>Stramenopiles</taxon>
        <taxon>Oomycota</taxon>
        <taxon>Peronosporomycetes</taxon>
        <taxon>Peronosporales</taxon>
        <taxon>Peronosporaceae</taxon>
        <taxon>Phytophthora</taxon>
    </lineage>
</organism>
<reference evidence="2 3" key="1">
    <citation type="journal article" date="2017" name="Genome Biol. Evol.">
        <title>Phytophthora megakarya and P. palmivora, closely related causal agents of cacao black pod rot, underwent increases in genome sizes and gene numbers by different mechanisms.</title>
        <authorList>
            <person name="Ali S.S."/>
            <person name="Shao J."/>
            <person name="Lary D.J."/>
            <person name="Kronmiller B."/>
            <person name="Shen D."/>
            <person name="Strem M.D."/>
            <person name="Amoako-Attah I."/>
            <person name="Akrofi A.Y."/>
            <person name="Begoude B.A."/>
            <person name="Ten Hoopen G.M."/>
            <person name="Coulibaly K."/>
            <person name="Kebe B.I."/>
            <person name="Melnick R.L."/>
            <person name="Guiltinan M.J."/>
            <person name="Tyler B.M."/>
            <person name="Meinhardt L.W."/>
            <person name="Bailey B.A."/>
        </authorList>
    </citation>
    <scope>NUCLEOTIDE SEQUENCE [LARGE SCALE GENOMIC DNA]</scope>
    <source>
        <strain evidence="3">sbr112.9</strain>
    </source>
</reference>
<name>A0A2P4Y6G1_9STRA</name>
<evidence type="ECO:0000313" key="3">
    <source>
        <dbReference type="Proteomes" id="UP000237271"/>
    </source>
</evidence>
<protein>
    <recommendedName>
        <fullName evidence="4">PDZ domain-containing protein</fullName>
    </recommendedName>
</protein>
<feature type="region of interest" description="Disordered" evidence="1">
    <location>
        <begin position="117"/>
        <end position="164"/>
    </location>
</feature>
<dbReference type="Proteomes" id="UP000237271">
    <property type="component" value="Unassembled WGS sequence"/>
</dbReference>
<proteinExistence type="predicted"/>
<dbReference type="AlphaFoldDB" id="A0A2P4Y6G1"/>
<feature type="compositionally biased region" description="Basic and acidic residues" evidence="1">
    <location>
        <begin position="126"/>
        <end position="149"/>
    </location>
</feature>
<sequence>MQFATSPDAVIKLRDWPPMIEVEDASSFACDEDDPPSNDRKYVVLSAFARVPSFAQRTHLVEKGDVLMRVNDIPLTGPSYTSFSDIMEALRDIANKKEPMRTVFVSREQYIAIRQQLQQRGLSNSKSDENSLNRNDKDKEGPRLDRKENEEAEQPNDAATTSPLSIDGDIDVLSLIPTKEIIFPKAPLGILFGNWKEEAIYIRAFISSLGPAEKTGLLRPGHAIIQVCGHAVPREATPGIIEEMIMKVTMETKRQDDSCSDETTTSKSEKKPKYTLTVRDLELEQELMK</sequence>
<dbReference type="EMBL" id="NCKW01005149">
    <property type="protein sequence ID" value="POM73405.1"/>
    <property type="molecule type" value="Genomic_DNA"/>
</dbReference>